<dbReference type="STRING" id="28442.SAMN05443574_1337"/>
<evidence type="ECO:0000313" key="2">
    <source>
        <dbReference type="Proteomes" id="UP000182573"/>
    </source>
</evidence>
<accession>A0A1H3AYQ5</accession>
<evidence type="ECO:0000313" key="1">
    <source>
        <dbReference type="EMBL" id="SDX34244.1"/>
    </source>
</evidence>
<name>A0A1H3AYQ5_HALVA</name>
<dbReference type="Proteomes" id="UP000182573">
    <property type="component" value="Unassembled WGS sequence"/>
</dbReference>
<dbReference type="AlphaFoldDB" id="A0A1H3AYQ5"/>
<protein>
    <submittedName>
        <fullName evidence="1">Uncharacterized protein</fullName>
    </submittedName>
</protein>
<reference evidence="1 2" key="1">
    <citation type="submission" date="2016-10" db="EMBL/GenBank/DDBJ databases">
        <authorList>
            <person name="de Groot N.N."/>
        </authorList>
    </citation>
    <scope>NUCLEOTIDE SEQUENCE [LARGE SCALE GENOMIC DNA]</scope>
    <source>
        <strain evidence="1 2">DSM 3756</strain>
    </source>
</reference>
<gene>
    <name evidence="1" type="ORF">SAMN05443574_1337</name>
</gene>
<dbReference type="EMBL" id="FNOF01000033">
    <property type="protein sequence ID" value="SDX34244.1"/>
    <property type="molecule type" value="Genomic_DNA"/>
</dbReference>
<organism evidence="1 2">
    <name type="scientific">Haloarcula vallismortis</name>
    <name type="common">Halobacterium vallismortis</name>
    <dbReference type="NCBI Taxonomy" id="28442"/>
    <lineage>
        <taxon>Archaea</taxon>
        <taxon>Methanobacteriati</taxon>
        <taxon>Methanobacteriota</taxon>
        <taxon>Stenosarchaea group</taxon>
        <taxon>Halobacteria</taxon>
        <taxon>Halobacteriales</taxon>
        <taxon>Haloarculaceae</taxon>
        <taxon>Haloarcula</taxon>
    </lineage>
</organism>
<sequence>MESISAFQFIFSLLAIVECEGYLYYGIIGKTGNTGHALLGITVILQIFQSKSSSPKPSYHILGRLS</sequence>
<proteinExistence type="predicted"/>